<dbReference type="PANTHER" id="PTHR33254:SF4">
    <property type="entry name" value="4-HYDROXY-4-METHYL-2-OXOGLUTARATE ALDOLASE 3-RELATED"/>
    <property type="match status" value="1"/>
</dbReference>
<feature type="binding site" evidence="9">
    <location>
        <begin position="75"/>
        <end position="78"/>
    </location>
    <ligand>
        <name>substrate</name>
    </ligand>
</feature>
<organism evidence="11">
    <name type="scientific">Vibrio sp. HB236076</name>
    <dbReference type="NCBI Taxonomy" id="3232307"/>
    <lineage>
        <taxon>Bacteria</taxon>
        <taxon>Pseudomonadati</taxon>
        <taxon>Pseudomonadota</taxon>
        <taxon>Gammaproteobacteria</taxon>
        <taxon>Vibrionales</taxon>
        <taxon>Vibrionaceae</taxon>
        <taxon>Vibrio</taxon>
    </lineage>
</organism>
<feature type="binding site" evidence="9">
    <location>
        <position position="97"/>
    </location>
    <ligand>
        <name>substrate</name>
    </ligand>
</feature>
<dbReference type="NCBIfam" id="NF006875">
    <property type="entry name" value="PRK09372.1"/>
    <property type="match status" value="1"/>
</dbReference>
<evidence type="ECO:0000256" key="7">
    <source>
        <dbReference type="ARBA" id="ARBA00025046"/>
    </source>
</evidence>
<comment type="catalytic activity">
    <reaction evidence="1 10">
        <text>4-hydroxy-4-methyl-2-oxoglutarate = 2 pyruvate</text>
        <dbReference type="Rhea" id="RHEA:22748"/>
        <dbReference type="ChEBI" id="CHEBI:15361"/>
        <dbReference type="ChEBI" id="CHEBI:58276"/>
        <dbReference type="EC" id="4.1.3.17"/>
    </reaction>
</comment>
<dbReference type="NCBIfam" id="NF009134">
    <property type="entry name" value="PRK12487.1"/>
    <property type="match status" value="1"/>
</dbReference>
<dbReference type="SUPFAM" id="SSF89562">
    <property type="entry name" value="RraA-like"/>
    <property type="match status" value="1"/>
</dbReference>
<dbReference type="KEGG" id="vih:AB0763_03600"/>
<comment type="subunit">
    <text evidence="4 10">Homotrimer.</text>
</comment>
<evidence type="ECO:0000256" key="1">
    <source>
        <dbReference type="ARBA" id="ARBA00001342"/>
    </source>
</evidence>
<comment type="cofactor">
    <cofactor evidence="9">
        <name>Mg(2+)</name>
        <dbReference type="ChEBI" id="CHEBI:18420"/>
    </cofactor>
</comment>
<sequence length="162" mass="17593">MQDITPDICDQYGDQVKLLNLPLSSFGQRVAFWGEVVTVRCYHDNSKVKEAIGQPGQGKVLVVDGNGSCQHALIGDQMAIEAIDNGWEGIVIFGALRDVAQLAQMDIGIQALGTCPFKTHRRGTGAMNVPLTMNNQIVVPGSYLYADWNGILLSDTPLDFTL</sequence>
<dbReference type="RefSeq" id="WP_306101185.1">
    <property type="nucleotide sequence ID" value="NZ_CP162601.1"/>
</dbReference>
<dbReference type="GO" id="GO:0046872">
    <property type="term" value="F:metal ion binding"/>
    <property type="evidence" value="ECO:0007669"/>
    <property type="project" value="UniProtKB-KW"/>
</dbReference>
<comment type="cofactor">
    <cofactor evidence="2 10">
        <name>a divalent metal cation</name>
        <dbReference type="ChEBI" id="CHEBI:60240"/>
    </cofactor>
</comment>
<dbReference type="Pfam" id="PF03737">
    <property type="entry name" value="RraA-like"/>
    <property type="match status" value="1"/>
</dbReference>
<dbReference type="Gene3D" id="3.50.30.40">
    <property type="entry name" value="Ribonuclease E inhibitor RraA/RraA-like"/>
    <property type="match status" value="1"/>
</dbReference>
<dbReference type="EMBL" id="CP162601">
    <property type="protein sequence ID" value="XDK25744.1"/>
    <property type="molecule type" value="Genomic_DNA"/>
</dbReference>
<comment type="similarity">
    <text evidence="3 10">Belongs to the class II aldolase/RraA-like family.</text>
</comment>
<dbReference type="GO" id="GO:0047443">
    <property type="term" value="F:4-hydroxy-4-methyl-2-oxoglutarate aldolase activity"/>
    <property type="evidence" value="ECO:0007669"/>
    <property type="project" value="UniProtKB-EC"/>
</dbReference>
<dbReference type="InterPro" id="IPR005493">
    <property type="entry name" value="RraA/RraA-like"/>
</dbReference>
<dbReference type="GO" id="GO:0008948">
    <property type="term" value="F:oxaloacetate decarboxylase activity"/>
    <property type="evidence" value="ECO:0007669"/>
    <property type="project" value="UniProtKB-EC"/>
</dbReference>
<keyword evidence="9" id="KW-0460">Magnesium</keyword>
<dbReference type="InterPro" id="IPR010203">
    <property type="entry name" value="RraA"/>
</dbReference>
<evidence type="ECO:0000256" key="5">
    <source>
        <dbReference type="ARBA" id="ARBA00022723"/>
    </source>
</evidence>
<dbReference type="EC" id="4.1.3.17" evidence="10"/>
<keyword evidence="5 9" id="KW-0479">Metal-binding</keyword>
<reference evidence="11" key="1">
    <citation type="submission" date="2024-07" db="EMBL/GenBank/DDBJ databases">
        <title>Genome Analysis of a Potential Novel Vibrio Species Secreting pH- and Thermo-stable Alginate Lyase and its Application in Producing Alginate Oligosaccharides.</title>
        <authorList>
            <person name="Huang H."/>
            <person name="Bao K."/>
        </authorList>
    </citation>
    <scope>NUCLEOTIDE SEQUENCE</scope>
    <source>
        <strain evidence="11">HB236076</strain>
    </source>
</reference>
<evidence type="ECO:0000256" key="10">
    <source>
        <dbReference type="RuleBase" id="RU004338"/>
    </source>
</evidence>
<accession>A0AB39HCL1</accession>
<dbReference type="NCBIfam" id="TIGR01935">
    <property type="entry name" value="NOT-MenG"/>
    <property type="match status" value="1"/>
</dbReference>
<dbReference type="EC" id="4.1.1.112" evidence="10"/>
<evidence type="ECO:0000256" key="9">
    <source>
        <dbReference type="PIRSR" id="PIRSR605493-1"/>
    </source>
</evidence>
<evidence type="ECO:0000313" key="11">
    <source>
        <dbReference type="EMBL" id="XDK25744.1"/>
    </source>
</evidence>
<dbReference type="GO" id="GO:0008428">
    <property type="term" value="F:ribonuclease inhibitor activity"/>
    <property type="evidence" value="ECO:0007669"/>
    <property type="project" value="InterPro"/>
</dbReference>
<keyword evidence="6 10" id="KW-0456">Lyase</keyword>
<dbReference type="InterPro" id="IPR036704">
    <property type="entry name" value="RraA/RraA-like_sf"/>
</dbReference>
<gene>
    <name evidence="11" type="ORF">AB0763_03600</name>
</gene>
<evidence type="ECO:0000256" key="4">
    <source>
        <dbReference type="ARBA" id="ARBA00011233"/>
    </source>
</evidence>
<comment type="catalytic activity">
    <reaction evidence="8 10">
        <text>oxaloacetate + H(+) = pyruvate + CO2</text>
        <dbReference type="Rhea" id="RHEA:15641"/>
        <dbReference type="ChEBI" id="CHEBI:15361"/>
        <dbReference type="ChEBI" id="CHEBI:15378"/>
        <dbReference type="ChEBI" id="CHEBI:16452"/>
        <dbReference type="ChEBI" id="CHEBI:16526"/>
        <dbReference type="EC" id="4.1.1.112"/>
    </reaction>
</comment>
<feature type="binding site" evidence="9">
    <location>
        <position position="98"/>
    </location>
    <ligand>
        <name>Mg(2+)</name>
        <dbReference type="ChEBI" id="CHEBI:18420"/>
    </ligand>
</feature>
<comment type="function">
    <text evidence="7 10">Catalyzes the aldol cleavage of 4-hydroxy-4-methyl-2-oxoglutarate (HMG) into 2 molecules of pyruvate. Also contains a secondary oxaloacetate (OAA) decarboxylase activity due to the common pyruvate enolate transition state formed following C-C bond cleavage in the retro-aldol and decarboxylation reactions.</text>
</comment>
<name>A0AB39HCL1_9VIBR</name>
<evidence type="ECO:0000256" key="3">
    <source>
        <dbReference type="ARBA" id="ARBA00008621"/>
    </source>
</evidence>
<dbReference type="GO" id="GO:0051252">
    <property type="term" value="P:regulation of RNA metabolic process"/>
    <property type="evidence" value="ECO:0007669"/>
    <property type="project" value="InterPro"/>
</dbReference>
<proteinExistence type="inferred from homology"/>
<dbReference type="CDD" id="cd16841">
    <property type="entry name" value="RraA_family"/>
    <property type="match status" value="1"/>
</dbReference>
<protein>
    <recommendedName>
        <fullName evidence="10">4-hydroxy-4-methyl-2-oxoglutarate aldolase</fullName>
        <shortName evidence="10">HMG aldolase</shortName>
        <ecNumber evidence="10">4.1.1.112</ecNumber>
        <ecNumber evidence="10">4.1.3.17</ecNumber>
    </recommendedName>
    <alternativeName>
        <fullName evidence="10">Oxaloacetate decarboxylase</fullName>
    </alternativeName>
</protein>
<dbReference type="AlphaFoldDB" id="A0AB39HCL1"/>
<evidence type="ECO:0000256" key="6">
    <source>
        <dbReference type="ARBA" id="ARBA00023239"/>
    </source>
</evidence>
<dbReference type="PANTHER" id="PTHR33254">
    <property type="entry name" value="4-HYDROXY-4-METHYL-2-OXOGLUTARATE ALDOLASE 3-RELATED"/>
    <property type="match status" value="1"/>
</dbReference>
<evidence type="ECO:0000256" key="8">
    <source>
        <dbReference type="ARBA" id="ARBA00047973"/>
    </source>
</evidence>
<evidence type="ECO:0000256" key="2">
    <source>
        <dbReference type="ARBA" id="ARBA00001968"/>
    </source>
</evidence>